<evidence type="ECO:0000256" key="4">
    <source>
        <dbReference type="ARBA" id="ARBA00022989"/>
    </source>
</evidence>
<keyword evidence="13" id="KW-1185">Reference proteome</keyword>
<evidence type="ECO:0000259" key="10">
    <source>
        <dbReference type="PROSITE" id="PS50262"/>
    </source>
</evidence>
<protein>
    <submittedName>
        <fullName evidence="12">Intermediate filament family orphan 1-like protein</fullName>
    </submittedName>
</protein>
<evidence type="ECO:0000256" key="6">
    <source>
        <dbReference type="ARBA" id="ARBA00023136"/>
    </source>
</evidence>
<feature type="transmembrane region" description="Helical" evidence="9">
    <location>
        <begin position="148"/>
        <end position="168"/>
    </location>
</feature>
<feature type="transmembrane region" description="Helical" evidence="9">
    <location>
        <begin position="981"/>
        <end position="1008"/>
    </location>
</feature>
<dbReference type="PROSITE" id="PS50262">
    <property type="entry name" value="G_PROTEIN_RECEP_F1_2"/>
    <property type="match status" value="1"/>
</dbReference>
<reference evidence="12 13" key="1">
    <citation type="submission" date="2018-03" db="EMBL/GenBank/DDBJ databases">
        <title>Draft genome sequence of Rohu Carp (Labeo rohita).</title>
        <authorList>
            <person name="Das P."/>
            <person name="Kushwaha B."/>
            <person name="Joshi C.G."/>
            <person name="Kumar D."/>
            <person name="Nagpure N.S."/>
            <person name="Sahoo L."/>
            <person name="Das S.P."/>
            <person name="Bit A."/>
            <person name="Patnaik S."/>
            <person name="Meher P.K."/>
            <person name="Jayasankar P."/>
            <person name="Koringa P.G."/>
            <person name="Patel N.V."/>
            <person name="Hinsu A.T."/>
            <person name="Kumar R."/>
            <person name="Pandey M."/>
            <person name="Agarwal S."/>
            <person name="Srivastava S."/>
            <person name="Singh M."/>
            <person name="Iquebal M.A."/>
            <person name="Jaiswal S."/>
            <person name="Angadi U.B."/>
            <person name="Kumar N."/>
            <person name="Raza M."/>
            <person name="Shah T.M."/>
            <person name="Rai A."/>
            <person name="Jena J.K."/>
        </authorList>
    </citation>
    <scope>NUCLEOTIDE SEQUENCE [LARGE SCALE GENOMIC DNA]</scope>
    <source>
        <strain evidence="12">DASCIFA01</strain>
        <tissue evidence="12">Testis</tissue>
    </source>
</reference>
<evidence type="ECO:0000256" key="7">
    <source>
        <dbReference type="SAM" id="Coils"/>
    </source>
</evidence>
<feature type="compositionally biased region" description="Polar residues" evidence="8">
    <location>
        <begin position="830"/>
        <end position="861"/>
    </location>
</feature>
<dbReference type="Gene3D" id="2.10.50.10">
    <property type="entry name" value="Tumor Necrosis Factor Receptor, subunit A, domain 2"/>
    <property type="match status" value="1"/>
</dbReference>
<gene>
    <name evidence="12" type="ORF">ROHU_010879</name>
</gene>
<dbReference type="PRINTS" id="PR00237">
    <property type="entry name" value="GPCRRHODOPSN"/>
</dbReference>
<feature type="domain" description="IF rod" evidence="11">
    <location>
        <begin position="505"/>
        <end position="975"/>
    </location>
</feature>
<feature type="transmembrane region" description="Helical" evidence="9">
    <location>
        <begin position="252"/>
        <end position="276"/>
    </location>
</feature>
<dbReference type="SUPFAM" id="SSF57586">
    <property type="entry name" value="TNF receptor-like"/>
    <property type="match status" value="1"/>
</dbReference>
<evidence type="ECO:0000256" key="8">
    <source>
        <dbReference type="SAM" id="MobiDB-lite"/>
    </source>
</evidence>
<feature type="region of interest" description="Disordered" evidence="8">
    <location>
        <begin position="1204"/>
        <end position="1226"/>
    </location>
</feature>
<dbReference type="SUPFAM" id="SSF81321">
    <property type="entry name" value="Family A G protein-coupled receptor-like"/>
    <property type="match status" value="2"/>
</dbReference>
<proteinExistence type="predicted"/>
<dbReference type="PANTHER" id="PTHR14516">
    <property type="entry name" value="1-PYRROLINE-5-CARBOXYLATE DEHYDROGENASE FAMILY MEMBER"/>
    <property type="match status" value="1"/>
</dbReference>
<feature type="region of interest" description="Disordered" evidence="8">
    <location>
        <begin position="338"/>
        <end position="364"/>
    </location>
</feature>
<dbReference type="EMBL" id="QBIY01013201">
    <property type="protein sequence ID" value="RXN10464.1"/>
    <property type="molecule type" value="Genomic_DNA"/>
</dbReference>
<dbReference type="InterPro" id="IPR039008">
    <property type="entry name" value="IF_rod_dom"/>
</dbReference>
<dbReference type="InterPro" id="IPR017452">
    <property type="entry name" value="GPCR_Rhodpsn_7TM"/>
</dbReference>
<feature type="coiled-coil region" evidence="7">
    <location>
        <begin position="708"/>
        <end position="756"/>
    </location>
</feature>
<feature type="region of interest" description="Disordered" evidence="8">
    <location>
        <begin position="1113"/>
        <end position="1150"/>
    </location>
</feature>
<feature type="compositionally biased region" description="Basic and acidic residues" evidence="8">
    <location>
        <begin position="1217"/>
        <end position="1226"/>
    </location>
</feature>
<feature type="transmembrane region" description="Helical" evidence="9">
    <location>
        <begin position="1067"/>
        <end position="1089"/>
    </location>
</feature>
<dbReference type="Gene3D" id="1.20.5.170">
    <property type="match status" value="1"/>
</dbReference>
<feature type="domain" description="G-protein coupled receptors family 1 profile" evidence="10">
    <location>
        <begin position="49"/>
        <end position="392"/>
    </location>
</feature>
<feature type="transmembrane region" description="Helical" evidence="9">
    <location>
        <begin position="106"/>
        <end position="128"/>
    </location>
</feature>
<dbReference type="SUPFAM" id="SSF64593">
    <property type="entry name" value="Intermediate filament protein, coiled coil region"/>
    <property type="match status" value="1"/>
</dbReference>
<dbReference type="GO" id="GO:0005882">
    <property type="term" value="C:intermediate filament"/>
    <property type="evidence" value="ECO:0007669"/>
    <property type="project" value="UniProtKB-KW"/>
</dbReference>
<evidence type="ECO:0000259" key="11">
    <source>
        <dbReference type="PROSITE" id="PS51842"/>
    </source>
</evidence>
<feature type="compositionally biased region" description="Polar residues" evidence="8">
    <location>
        <begin position="628"/>
        <end position="655"/>
    </location>
</feature>
<feature type="transmembrane region" description="Helical" evidence="9">
    <location>
        <begin position="79"/>
        <end position="100"/>
    </location>
</feature>
<feature type="region of interest" description="Disordered" evidence="8">
    <location>
        <begin position="415"/>
        <end position="444"/>
    </location>
</feature>
<feature type="compositionally biased region" description="Basic and acidic residues" evidence="8">
    <location>
        <begin position="415"/>
        <end position="434"/>
    </location>
</feature>
<evidence type="ECO:0000256" key="1">
    <source>
        <dbReference type="ARBA" id="ARBA00004370"/>
    </source>
</evidence>
<keyword evidence="6 9" id="KW-0472">Membrane</keyword>
<dbReference type="Gene3D" id="1.20.1070.10">
    <property type="entry name" value="Rhodopsin 7-helix transmembrane proteins"/>
    <property type="match status" value="2"/>
</dbReference>
<keyword evidence="2 9" id="KW-0812">Transmembrane</keyword>
<feature type="compositionally biased region" description="Low complexity" evidence="8">
    <location>
        <begin position="344"/>
        <end position="353"/>
    </location>
</feature>
<dbReference type="AlphaFoldDB" id="A0A498LUJ5"/>
<accession>A0A498LUJ5</accession>
<feature type="compositionally biased region" description="Polar residues" evidence="8">
    <location>
        <begin position="1134"/>
        <end position="1150"/>
    </location>
</feature>
<dbReference type="Proteomes" id="UP000290572">
    <property type="component" value="Unassembled WGS sequence"/>
</dbReference>
<keyword evidence="5 7" id="KW-0175">Coiled coil</keyword>
<dbReference type="PROSITE" id="PS51842">
    <property type="entry name" value="IF_ROD_2"/>
    <property type="match status" value="1"/>
</dbReference>
<feature type="transmembrane region" description="Helical" evidence="9">
    <location>
        <begin position="33"/>
        <end position="58"/>
    </location>
</feature>
<evidence type="ECO:0000256" key="9">
    <source>
        <dbReference type="SAM" id="Phobius"/>
    </source>
</evidence>
<keyword evidence="3" id="KW-0403">Intermediate filament</keyword>
<dbReference type="InterPro" id="IPR000276">
    <property type="entry name" value="GPCR_Rhodpsn"/>
</dbReference>
<evidence type="ECO:0000256" key="3">
    <source>
        <dbReference type="ARBA" id="ARBA00022754"/>
    </source>
</evidence>
<evidence type="ECO:0000256" key="2">
    <source>
        <dbReference type="ARBA" id="ARBA00022692"/>
    </source>
</evidence>
<comment type="subcellular location">
    <subcellularLocation>
        <location evidence="1">Membrane</location>
    </subcellularLocation>
</comment>
<comment type="caution">
    <text evidence="12">The sequence shown here is derived from an EMBL/GenBank/DDBJ whole genome shotgun (WGS) entry which is preliminary data.</text>
</comment>
<evidence type="ECO:0000256" key="5">
    <source>
        <dbReference type="ARBA" id="ARBA00023054"/>
    </source>
</evidence>
<dbReference type="CDD" id="cd00185">
    <property type="entry name" value="TNFRSF"/>
    <property type="match status" value="1"/>
</dbReference>
<dbReference type="GO" id="GO:0004930">
    <property type="term" value="F:G protein-coupled receptor activity"/>
    <property type="evidence" value="ECO:0007669"/>
    <property type="project" value="InterPro"/>
</dbReference>
<sequence length="1248" mass="138098">MSKRLNGSWMGSISVPSSIPHAFRSQLSSSADLSIGILLIITGVVSVVGNGLVLLVYGQRRKKLRAHELMTINLAICDFGYSLLGAPCLIISSLSHAWIFGETGCMWYGFQGFIFGIGSLITTCLISLDRCFKICSFQYGQWIEKKHASLSVALVWIYTIFWALLPVFGFGSYGPEPFGTSCTINWWRLKSSLNDRVYIFLIMSLCFGVPTFIIITSYLAILIKVYRSGRTLASIPSSSVTHSSKDLRLTKIAAVVCSSFLIAWTPYAIVSLYSALTAREEHAEEDGGAALMGGMSTGVGHGGGMSDVFGFPFLINWTSSEHFGDALVSWRNMTSDHSHHSVGHHGSSSTAGSAHGGMSGHQSHLVSTLKPEVSLIPAILAKSHCMINPFIYQIMNRDFREDVCDLLCLRGKDGERRRTRSTDGSDSDEGHSHPDSPSGLLPEAAILGAPDPSSFFLGEQPGPAGVSQTAFDLTASSYLHFSPSLHWSQPPPPTAMALRNDLGSNISVLKTLNLRFRCFLAKVHELERRNKILELQLQQALDSNNTGGCVEDGNTKEIGVQTGFIGPIAVRPGSLSFQNTNNSAKRPTTLFMPSLTTVLKLEPNKADDETTTDPNTNRNPIITVSLSTPTVEPGSANTNNSNNAPHMSSVGTGTSPNPPPRFLPGTIWSYNHTRKLGSGSETRVTSPGVSWVHPDGVGVQIDTITPEIRALYNVLAKIKRERDEYKRRWEEEYTMRMDMEQRMNDLQEDLQESEVCQDELALKVQQLKAELVLFKGLMSNNLSELDSKIQEKAMKVDMDICRRIDITARLCDVAQQRNCEDPIKIFKVPSPQNAITSRARKQASQPANGSETDEPVSTSESDGGGAREDEVCTPSTLQINEEMQRMLTQLRECEFEDDCDSLAWEETEETLLLWEDFPGCTLTADTNQGELELATAKSDMNRHLHEYMEMCSMKRGLDVQMETCRRLITQSGNKSFFPLKILFFCQTMLVTVLSVAMVMLTAHLIYGLPMDGKMRNPRALSQMCDAGYFKSGSECRPCSPGFFTNQENRESSCHRCFQNCIPGDNSVVVWVLCGLSFILLSAIILMLFFRLCRKKEKECFKHFVRQCSLGNMEADSETTAPPSLPDEQPHAQEMLSSGSTPTSHNTECSFHQPISSEQAVPPAGNLGPLHIYGPQTVFVSLLNQFGWDGGEKKTQELQEESLNNTNMSYPQSPPVHLSEEERSRENDFIFFPSQEQGKECHISKEEVL</sequence>
<feature type="transmembrane region" description="Helical" evidence="9">
    <location>
        <begin position="197"/>
        <end position="221"/>
    </location>
</feature>
<dbReference type="SMART" id="SM01391">
    <property type="entry name" value="Filament"/>
    <property type="match status" value="1"/>
</dbReference>
<feature type="region of interest" description="Disordered" evidence="8">
    <location>
        <begin position="628"/>
        <end position="660"/>
    </location>
</feature>
<name>A0A498LUJ5_LABRO</name>
<dbReference type="Pfam" id="PF00001">
    <property type="entry name" value="7tm_1"/>
    <property type="match status" value="1"/>
</dbReference>
<evidence type="ECO:0000313" key="13">
    <source>
        <dbReference type="Proteomes" id="UP000290572"/>
    </source>
</evidence>
<dbReference type="PANTHER" id="PTHR14516:SF2">
    <property type="entry name" value="NON-HOMOLOGOUS END JOINING FACTOR IFFO1"/>
    <property type="match status" value="1"/>
</dbReference>
<dbReference type="GO" id="GO:0016020">
    <property type="term" value="C:membrane"/>
    <property type="evidence" value="ECO:0007669"/>
    <property type="project" value="UniProtKB-SubCell"/>
</dbReference>
<feature type="region of interest" description="Disordered" evidence="8">
    <location>
        <begin position="830"/>
        <end position="871"/>
    </location>
</feature>
<evidence type="ECO:0000313" key="12">
    <source>
        <dbReference type="EMBL" id="RXN10464.1"/>
    </source>
</evidence>
<dbReference type="Pfam" id="PF00038">
    <property type="entry name" value="Filament"/>
    <property type="match status" value="1"/>
</dbReference>
<organism evidence="12 13">
    <name type="scientific">Labeo rohita</name>
    <name type="common">Indian major carp</name>
    <name type="synonym">Cyprinus rohita</name>
    <dbReference type="NCBI Taxonomy" id="84645"/>
    <lineage>
        <taxon>Eukaryota</taxon>
        <taxon>Metazoa</taxon>
        <taxon>Chordata</taxon>
        <taxon>Craniata</taxon>
        <taxon>Vertebrata</taxon>
        <taxon>Euteleostomi</taxon>
        <taxon>Actinopterygii</taxon>
        <taxon>Neopterygii</taxon>
        <taxon>Teleostei</taxon>
        <taxon>Ostariophysi</taxon>
        <taxon>Cypriniformes</taxon>
        <taxon>Cyprinidae</taxon>
        <taxon>Labeoninae</taxon>
        <taxon>Labeonini</taxon>
        <taxon>Labeo</taxon>
    </lineage>
</organism>
<dbReference type="Gene3D" id="1.20.5.1160">
    <property type="entry name" value="Vasodilator-stimulated phosphoprotein"/>
    <property type="match status" value="1"/>
</dbReference>
<keyword evidence="4 9" id="KW-1133">Transmembrane helix</keyword>